<protein>
    <submittedName>
        <fullName evidence="2">Uncharacterized protein</fullName>
    </submittedName>
</protein>
<proteinExistence type="predicted"/>
<dbReference type="Proteomes" id="UP001497516">
    <property type="component" value="Chromosome 9"/>
</dbReference>
<keyword evidence="3" id="KW-1185">Reference proteome</keyword>
<name>A0AAV2GQH7_9ROSI</name>
<dbReference type="AlphaFoldDB" id="A0AAV2GQH7"/>
<organism evidence="2 3">
    <name type="scientific">Linum trigynum</name>
    <dbReference type="NCBI Taxonomy" id="586398"/>
    <lineage>
        <taxon>Eukaryota</taxon>
        <taxon>Viridiplantae</taxon>
        <taxon>Streptophyta</taxon>
        <taxon>Embryophyta</taxon>
        <taxon>Tracheophyta</taxon>
        <taxon>Spermatophyta</taxon>
        <taxon>Magnoliopsida</taxon>
        <taxon>eudicotyledons</taxon>
        <taxon>Gunneridae</taxon>
        <taxon>Pentapetalae</taxon>
        <taxon>rosids</taxon>
        <taxon>fabids</taxon>
        <taxon>Malpighiales</taxon>
        <taxon>Linaceae</taxon>
        <taxon>Linum</taxon>
    </lineage>
</organism>
<sequence>MSSISGQKLRDDGGKLLSGTQRDYLNNSDPIYASSPSRILQPKASAHSSSTDPVAANGEAGEGYCC</sequence>
<feature type="compositionally biased region" description="Polar residues" evidence="1">
    <location>
        <begin position="18"/>
        <end position="38"/>
    </location>
</feature>
<accession>A0AAV2GQH7</accession>
<dbReference type="EMBL" id="OZ034822">
    <property type="protein sequence ID" value="CAL1412727.1"/>
    <property type="molecule type" value="Genomic_DNA"/>
</dbReference>
<feature type="region of interest" description="Disordered" evidence="1">
    <location>
        <begin position="1"/>
        <end position="66"/>
    </location>
</feature>
<reference evidence="2 3" key="1">
    <citation type="submission" date="2024-04" db="EMBL/GenBank/DDBJ databases">
        <authorList>
            <person name="Fracassetti M."/>
        </authorList>
    </citation>
    <scope>NUCLEOTIDE SEQUENCE [LARGE SCALE GENOMIC DNA]</scope>
</reference>
<evidence type="ECO:0000313" key="3">
    <source>
        <dbReference type="Proteomes" id="UP001497516"/>
    </source>
</evidence>
<evidence type="ECO:0000313" key="2">
    <source>
        <dbReference type="EMBL" id="CAL1412727.1"/>
    </source>
</evidence>
<evidence type="ECO:0000256" key="1">
    <source>
        <dbReference type="SAM" id="MobiDB-lite"/>
    </source>
</evidence>
<gene>
    <name evidence="2" type="ORF">LTRI10_LOCUS52001</name>
</gene>